<dbReference type="EMBL" id="JAUESC010000381">
    <property type="protein sequence ID" value="KAK0588735.1"/>
    <property type="molecule type" value="Genomic_DNA"/>
</dbReference>
<dbReference type="CDD" id="cd00170">
    <property type="entry name" value="SEC14"/>
    <property type="match status" value="1"/>
</dbReference>
<dbReference type="InterPro" id="IPR036865">
    <property type="entry name" value="CRAL-TRIO_dom_sf"/>
</dbReference>
<feature type="domain" description="CRAL/TRIO N-terminal" evidence="1">
    <location>
        <begin position="44"/>
        <end position="69"/>
    </location>
</feature>
<evidence type="ECO:0000313" key="2">
    <source>
        <dbReference type="EMBL" id="KAK0588735.1"/>
    </source>
</evidence>
<dbReference type="PANTHER" id="PTHR46277">
    <property type="entry name" value="OS03G0850700 PROTEIN"/>
    <property type="match status" value="1"/>
</dbReference>
<dbReference type="SUPFAM" id="SSF52087">
    <property type="entry name" value="CRAL/TRIO domain"/>
    <property type="match status" value="1"/>
</dbReference>
<dbReference type="SMART" id="SM01100">
    <property type="entry name" value="CRAL_TRIO_N"/>
    <property type="match status" value="1"/>
</dbReference>
<dbReference type="AlphaFoldDB" id="A0AA39SFT2"/>
<dbReference type="InterPro" id="IPR001251">
    <property type="entry name" value="CRAL-TRIO_dom"/>
</dbReference>
<keyword evidence="3" id="KW-1185">Reference proteome</keyword>
<dbReference type="Pfam" id="PF00650">
    <property type="entry name" value="CRAL_TRIO"/>
    <property type="match status" value="1"/>
</dbReference>
<dbReference type="SUPFAM" id="SSF46938">
    <property type="entry name" value="CRAL/TRIO N-terminal domain"/>
    <property type="match status" value="1"/>
</dbReference>
<gene>
    <name evidence="2" type="ORF">LWI29_004828</name>
</gene>
<accession>A0AA39SFT2</accession>
<dbReference type="Proteomes" id="UP001168877">
    <property type="component" value="Unassembled WGS sequence"/>
</dbReference>
<dbReference type="Gene3D" id="3.40.525.10">
    <property type="entry name" value="CRAL-TRIO lipid binding domain"/>
    <property type="match status" value="1"/>
</dbReference>
<organism evidence="2 3">
    <name type="scientific">Acer saccharum</name>
    <name type="common">Sugar maple</name>
    <dbReference type="NCBI Taxonomy" id="4024"/>
    <lineage>
        <taxon>Eukaryota</taxon>
        <taxon>Viridiplantae</taxon>
        <taxon>Streptophyta</taxon>
        <taxon>Embryophyta</taxon>
        <taxon>Tracheophyta</taxon>
        <taxon>Spermatophyta</taxon>
        <taxon>Magnoliopsida</taxon>
        <taxon>eudicotyledons</taxon>
        <taxon>Gunneridae</taxon>
        <taxon>Pentapetalae</taxon>
        <taxon>rosids</taxon>
        <taxon>malvids</taxon>
        <taxon>Sapindales</taxon>
        <taxon>Sapindaceae</taxon>
        <taxon>Hippocastanoideae</taxon>
        <taxon>Acereae</taxon>
        <taxon>Acer</taxon>
    </lineage>
</organism>
<protein>
    <recommendedName>
        <fullName evidence="1">CRAL/TRIO N-terminal domain-containing protein</fullName>
    </recommendedName>
</protein>
<sequence length="234" mass="26315">MEGEVVLPLFAAAPFAVNKATTNSVAANGGGQSLPMFVGNKEVDDLMLRRFLRARNLDIEKGSNMFLKYLKWRRSFIPNGSISPSEIPNEIAQNKMFLQGFDKKGRPIGVVFGARHFQNKQNPEEFKRFAVYVLDKLSEKIPAGQEKFVVIADIQGWGYANSDLRAYIGALSILQVRSLLRCYVTVCRLKFGLISSQKLAGLLPGKTWKVAYPTCAIHIHDSMENCLPFHRQQY</sequence>
<comment type="caution">
    <text evidence="2">The sequence shown here is derived from an EMBL/GenBank/DDBJ whole genome shotgun (WGS) entry which is preliminary data.</text>
</comment>
<proteinExistence type="predicted"/>
<name>A0AA39SFT2_ACESA</name>
<evidence type="ECO:0000259" key="1">
    <source>
        <dbReference type="SMART" id="SM01100"/>
    </source>
</evidence>
<dbReference type="InterPro" id="IPR036273">
    <property type="entry name" value="CRAL/TRIO_N_dom_sf"/>
</dbReference>
<reference evidence="2" key="2">
    <citation type="submission" date="2023-06" db="EMBL/GenBank/DDBJ databases">
        <authorList>
            <person name="Swenson N.G."/>
            <person name="Wegrzyn J.L."/>
            <person name="Mcevoy S.L."/>
        </authorList>
    </citation>
    <scope>NUCLEOTIDE SEQUENCE</scope>
    <source>
        <strain evidence="2">NS2018</strain>
        <tissue evidence="2">Leaf</tissue>
    </source>
</reference>
<dbReference type="InterPro" id="IPR011074">
    <property type="entry name" value="CRAL/TRIO_N_dom"/>
</dbReference>
<evidence type="ECO:0000313" key="3">
    <source>
        <dbReference type="Proteomes" id="UP001168877"/>
    </source>
</evidence>
<dbReference type="PANTHER" id="PTHR46277:SF19">
    <property type="entry name" value="RANDOM SLUG PROTEIN 5-LIKE"/>
    <property type="match status" value="1"/>
</dbReference>
<reference evidence="2" key="1">
    <citation type="journal article" date="2022" name="Plant J.">
        <title>Strategies of tolerance reflected in two North American maple genomes.</title>
        <authorList>
            <person name="McEvoy S.L."/>
            <person name="Sezen U.U."/>
            <person name="Trouern-Trend A."/>
            <person name="McMahon S.M."/>
            <person name="Schaberg P.G."/>
            <person name="Yang J."/>
            <person name="Wegrzyn J.L."/>
            <person name="Swenson N.G."/>
        </authorList>
    </citation>
    <scope>NUCLEOTIDE SEQUENCE</scope>
    <source>
        <strain evidence="2">NS2018</strain>
    </source>
</reference>